<accession>A0A8H4IZ94</accession>
<sequence length="142" mass="15671">MCFGKKPCRAKNTPRQEGQDRTANVAIRVRQPSGKTIQKLAVMWHPARSDNEDVNLASAKLITEVLGMDVQRGPSTLRLHGNDVEVQGFVDIEWSVCEQSRRKRIGGAALHSGRFGVTAQEDPPFDLLVGRKLARESGLDGH</sequence>
<dbReference type="Proteomes" id="UP000572817">
    <property type="component" value="Unassembled WGS sequence"/>
</dbReference>
<dbReference type="EMBL" id="WWBZ02000016">
    <property type="protein sequence ID" value="KAF4310266.1"/>
    <property type="molecule type" value="Genomic_DNA"/>
</dbReference>
<dbReference type="OrthoDB" id="3937572at2759"/>
<proteinExistence type="predicted"/>
<gene>
    <name evidence="2" type="ORF">GTA08_BOTSDO02503</name>
</gene>
<comment type="caution">
    <text evidence="2">The sequence shown here is derived from an EMBL/GenBank/DDBJ whole genome shotgun (WGS) entry which is preliminary data.</text>
</comment>
<dbReference type="AlphaFoldDB" id="A0A8H4IZ94"/>
<organism evidence="2 3">
    <name type="scientific">Botryosphaeria dothidea</name>
    <dbReference type="NCBI Taxonomy" id="55169"/>
    <lineage>
        <taxon>Eukaryota</taxon>
        <taxon>Fungi</taxon>
        <taxon>Dikarya</taxon>
        <taxon>Ascomycota</taxon>
        <taxon>Pezizomycotina</taxon>
        <taxon>Dothideomycetes</taxon>
        <taxon>Dothideomycetes incertae sedis</taxon>
        <taxon>Botryosphaeriales</taxon>
        <taxon>Botryosphaeriaceae</taxon>
        <taxon>Botryosphaeria</taxon>
    </lineage>
</organism>
<evidence type="ECO:0000256" key="1">
    <source>
        <dbReference type="SAM" id="MobiDB-lite"/>
    </source>
</evidence>
<evidence type="ECO:0000313" key="3">
    <source>
        <dbReference type="Proteomes" id="UP000572817"/>
    </source>
</evidence>
<name>A0A8H4IZ94_9PEZI</name>
<feature type="region of interest" description="Disordered" evidence="1">
    <location>
        <begin position="1"/>
        <end position="21"/>
    </location>
</feature>
<reference evidence="2" key="1">
    <citation type="submission" date="2020-04" db="EMBL/GenBank/DDBJ databases">
        <title>Genome Assembly and Annotation of Botryosphaeria dothidea sdau 11-99, a Latent Pathogen of Apple Fruit Ring Rot in China.</title>
        <authorList>
            <person name="Yu C."/>
            <person name="Diao Y."/>
            <person name="Lu Q."/>
            <person name="Zhao J."/>
            <person name="Cui S."/>
            <person name="Peng C."/>
            <person name="He B."/>
            <person name="Liu H."/>
        </authorList>
    </citation>
    <scope>NUCLEOTIDE SEQUENCE [LARGE SCALE GENOMIC DNA]</scope>
    <source>
        <strain evidence="2">Sdau11-99</strain>
    </source>
</reference>
<protein>
    <submittedName>
        <fullName evidence="2">Uncharacterized protein</fullName>
    </submittedName>
</protein>
<keyword evidence="3" id="KW-1185">Reference proteome</keyword>
<evidence type="ECO:0000313" key="2">
    <source>
        <dbReference type="EMBL" id="KAF4310266.1"/>
    </source>
</evidence>